<proteinExistence type="predicted"/>
<evidence type="ECO:0000313" key="1">
    <source>
        <dbReference type="EMBL" id="CDW17791.1"/>
    </source>
</evidence>
<reference evidence="1" key="1">
    <citation type="submission" date="2014-05" db="EMBL/GenBank/DDBJ databases">
        <authorList>
            <person name="Chronopoulou M."/>
        </authorList>
    </citation>
    <scope>NUCLEOTIDE SEQUENCE</scope>
    <source>
        <tissue evidence="1">Whole organism</tissue>
    </source>
</reference>
<feature type="non-terminal residue" evidence="1">
    <location>
        <position position="1"/>
    </location>
</feature>
<name>A0A0K2SWX6_LEPSM</name>
<dbReference type="EMBL" id="HACA01000430">
    <property type="protein sequence ID" value="CDW17791.1"/>
    <property type="molecule type" value="Transcribed_RNA"/>
</dbReference>
<dbReference type="AlphaFoldDB" id="A0A0K2SWX6"/>
<feature type="non-terminal residue" evidence="1">
    <location>
        <position position="55"/>
    </location>
</feature>
<protein>
    <submittedName>
        <fullName evidence="1">Uncharacterized protein</fullName>
    </submittedName>
</protein>
<accession>A0A0K2SWX6</accession>
<sequence>ILHGRLLKVQKWSLGYKIHGNLSTSFFSHLSHKSFVLYISPSFIFRFNDISAISI</sequence>
<organism evidence="1">
    <name type="scientific">Lepeophtheirus salmonis</name>
    <name type="common">Salmon louse</name>
    <name type="synonym">Caligus salmonis</name>
    <dbReference type="NCBI Taxonomy" id="72036"/>
    <lineage>
        <taxon>Eukaryota</taxon>
        <taxon>Metazoa</taxon>
        <taxon>Ecdysozoa</taxon>
        <taxon>Arthropoda</taxon>
        <taxon>Crustacea</taxon>
        <taxon>Multicrustacea</taxon>
        <taxon>Hexanauplia</taxon>
        <taxon>Copepoda</taxon>
        <taxon>Siphonostomatoida</taxon>
        <taxon>Caligidae</taxon>
        <taxon>Lepeophtheirus</taxon>
    </lineage>
</organism>